<dbReference type="Pfam" id="PF17759">
    <property type="entry name" value="tRNA_synthFbeta"/>
    <property type="match status" value="1"/>
</dbReference>
<protein>
    <recommendedName>
        <fullName evidence="1">Phenylalanyl tRNA synthetase beta chain core domain-containing protein</fullName>
    </recommendedName>
</protein>
<comment type="caution">
    <text evidence="2">The sequence shown here is derived from an EMBL/GenBank/DDBJ whole genome shotgun (WGS) entry which is preliminary data.</text>
</comment>
<feature type="domain" description="Phenylalanyl tRNA synthetase beta chain core" evidence="1">
    <location>
        <begin position="13"/>
        <end position="120"/>
    </location>
</feature>
<reference evidence="2 3" key="1">
    <citation type="journal article" date="2016" name="Sci. Rep.">
        <title>Metabolic traits of an uncultured archaeal lineage -MSBL1- from brine pools of the Red Sea.</title>
        <authorList>
            <person name="Mwirichia R."/>
            <person name="Alam I."/>
            <person name="Rashid M."/>
            <person name="Vinu M."/>
            <person name="Ba-Alawi W."/>
            <person name="Anthony Kamau A."/>
            <person name="Kamanda Ngugi D."/>
            <person name="Goker M."/>
            <person name="Klenk H.P."/>
            <person name="Bajic V."/>
            <person name="Stingl U."/>
        </authorList>
    </citation>
    <scope>NUCLEOTIDE SEQUENCE [LARGE SCALE GENOMIC DNA]</scope>
    <source>
        <strain evidence="2">SCGC-AAA382A03</strain>
    </source>
</reference>
<dbReference type="Proteomes" id="UP000070549">
    <property type="component" value="Unassembled WGS sequence"/>
</dbReference>
<gene>
    <name evidence="2" type="ORF">AKJ49_00405</name>
</gene>
<dbReference type="InterPro" id="IPR041616">
    <property type="entry name" value="PheRS_beta_core"/>
</dbReference>
<evidence type="ECO:0000313" key="3">
    <source>
        <dbReference type="Proteomes" id="UP000070549"/>
    </source>
</evidence>
<organism evidence="2 3">
    <name type="scientific">candidate division MSBL1 archaeon SCGC-AAA382A03</name>
    <dbReference type="NCBI Taxonomy" id="1698278"/>
    <lineage>
        <taxon>Archaea</taxon>
        <taxon>Methanobacteriati</taxon>
        <taxon>Methanobacteriota</taxon>
        <taxon>candidate division MSBL1</taxon>
    </lineage>
</organism>
<evidence type="ECO:0000313" key="2">
    <source>
        <dbReference type="EMBL" id="KXB05636.1"/>
    </source>
</evidence>
<sequence>SEDSKLYDKIYWLQEDKKCLRPMLAPNLYRELKHFLRISNDPVVRIFELGACFRKEDSKNHLNEFKMLNAVEMGEISDTEKRLRELIKGIFASLVDYEIIEEDSVVYGKTIDVEVKGEEIASCATGPLPMDSNWGIDEDWVGIGIGMERLTKLVNNDPSAKAYGKNFTYQDGIRLDIK</sequence>
<keyword evidence="3" id="KW-1185">Reference proteome</keyword>
<dbReference type="AlphaFoldDB" id="A0A133VGR7"/>
<feature type="non-terminal residue" evidence="2">
    <location>
        <position position="1"/>
    </location>
</feature>
<dbReference type="InterPro" id="IPR023877">
    <property type="entry name" value="Pyrrolysyl-tRNA_ligase_C"/>
</dbReference>
<dbReference type="Gene3D" id="3.30.930.10">
    <property type="entry name" value="Bira Bifunctional Protein, Domain 2"/>
    <property type="match status" value="1"/>
</dbReference>
<dbReference type="InterPro" id="IPR045864">
    <property type="entry name" value="aa-tRNA-synth_II/BPL/LPL"/>
</dbReference>
<dbReference type="NCBIfam" id="TIGR02367">
    <property type="entry name" value="PylS_Cterm"/>
    <property type="match status" value="1"/>
</dbReference>
<accession>A0A133VGR7</accession>
<dbReference type="EMBL" id="LHYC01000006">
    <property type="protein sequence ID" value="KXB05636.1"/>
    <property type="molecule type" value="Genomic_DNA"/>
</dbReference>
<name>A0A133VGR7_9EURY</name>
<evidence type="ECO:0000259" key="1">
    <source>
        <dbReference type="Pfam" id="PF17759"/>
    </source>
</evidence>
<dbReference type="SUPFAM" id="SSF55681">
    <property type="entry name" value="Class II aaRS and biotin synthetases"/>
    <property type="match status" value="1"/>
</dbReference>
<dbReference type="GO" id="GO:0004812">
    <property type="term" value="F:aminoacyl-tRNA ligase activity"/>
    <property type="evidence" value="ECO:0007669"/>
    <property type="project" value="InterPro"/>
</dbReference>
<proteinExistence type="predicted"/>